<keyword evidence="8" id="KW-0560">Oxidoreductase</keyword>
<feature type="transmembrane region" description="Helical" evidence="5">
    <location>
        <begin position="79"/>
        <end position="96"/>
    </location>
</feature>
<organism evidence="8 9">
    <name type="scientific">Falsibacillus albus</name>
    <dbReference type="NCBI Taxonomy" id="2478915"/>
    <lineage>
        <taxon>Bacteria</taxon>
        <taxon>Bacillati</taxon>
        <taxon>Bacillota</taxon>
        <taxon>Bacilli</taxon>
        <taxon>Bacillales</taxon>
        <taxon>Bacillaceae</taxon>
        <taxon>Falsibacillus</taxon>
    </lineage>
</organism>
<accession>A0A3L7JJX4</accession>
<dbReference type="EMBL" id="RCVZ01000033">
    <property type="protein sequence ID" value="RLQ89961.1"/>
    <property type="molecule type" value="Genomic_DNA"/>
</dbReference>
<feature type="transmembrane region" description="Helical" evidence="5">
    <location>
        <begin position="384"/>
        <end position="407"/>
    </location>
</feature>
<dbReference type="GO" id="GO:0050136">
    <property type="term" value="F:NADH dehydrogenase (quinone) (non-electrogenic) activity"/>
    <property type="evidence" value="ECO:0007669"/>
    <property type="project" value="UniProtKB-UniRule"/>
</dbReference>
<feature type="transmembrane region" description="Helical" evidence="5">
    <location>
        <begin position="39"/>
        <end position="59"/>
    </location>
</feature>
<feature type="transmembrane region" description="Helical" evidence="5">
    <location>
        <begin position="161"/>
        <end position="184"/>
    </location>
</feature>
<feature type="transmembrane region" description="Helical" evidence="5">
    <location>
        <begin position="15"/>
        <end position="32"/>
    </location>
</feature>
<evidence type="ECO:0000256" key="5">
    <source>
        <dbReference type="HAMAP-Rule" id="MF_00445"/>
    </source>
</evidence>
<dbReference type="InterPro" id="IPR001750">
    <property type="entry name" value="ND/Mrp_TM"/>
</dbReference>
<dbReference type="Proteomes" id="UP000276770">
    <property type="component" value="Unassembled WGS sequence"/>
</dbReference>
<keyword evidence="2 5" id="KW-0812">Transmembrane</keyword>
<dbReference type="AlphaFoldDB" id="A0A3L7JJX4"/>
<keyword evidence="3 5" id="KW-1133">Transmembrane helix</keyword>
<gene>
    <name evidence="5 8" type="primary">nuoN</name>
    <name evidence="8" type="ORF">D9X91_22075</name>
</gene>
<evidence type="ECO:0000256" key="1">
    <source>
        <dbReference type="ARBA" id="ARBA00004651"/>
    </source>
</evidence>
<dbReference type="GO" id="GO:0005886">
    <property type="term" value="C:plasma membrane"/>
    <property type="evidence" value="ECO:0007669"/>
    <property type="project" value="UniProtKB-SubCell"/>
</dbReference>
<dbReference type="GO" id="GO:0048038">
    <property type="term" value="F:quinone binding"/>
    <property type="evidence" value="ECO:0007669"/>
    <property type="project" value="UniProtKB-KW"/>
</dbReference>
<evidence type="ECO:0000256" key="2">
    <source>
        <dbReference type="ARBA" id="ARBA00022692"/>
    </source>
</evidence>
<dbReference type="EC" id="7.1.1.-" evidence="5"/>
<dbReference type="InterPro" id="IPR010096">
    <property type="entry name" value="NADH-Q_OxRdtase_suN/2"/>
</dbReference>
<feature type="transmembrane region" description="Helical" evidence="5">
    <location>
        <begin position="466"/>
        <end position="484"/>
    </location>
</feature>
<feature type="transmembrane region" description="Helical" evidence="5">
    <location>
        <begin position="131"/>
        <end position="149"/>
    </location>
</feature>
<feature type="transmembrane region" description="Helical" evidence="5">
    <location>
        <begin position="108"/>
        <end position="125"/>
    </location>
</feature>
<dbReference type="RefSeq" id="WP_121682820.1">
    <property type="nucleotide sequence ID" value="NZ_RCVZ01000033.1"/>
</dbReference>
<reference evidence="8 9" key="1">
    <citation type="submission" date="2018-10" db="EMBL/GenBank/DDBJ databases">
        <title>Falsibacillus sp. genome draft.</title>
        <authorList>
            <person name="Shi S."/>
        </authorList>
    </citation>
    <scope>NUCLEOTIDE SEQUENCE [LARGE SCALE GENOMIC DNA]</scope>
    <source>
        <strain evidence="8 9">GY 10110</strain>
    </source>
</reference>
<keyword evidence="9" id="KW-1185">Reference proteome</keyword>
<dbReference type="PANTHER" id="PTHR22773">
    <property type="entry name" value="NADH DEHYDROGENASE"/>
    <property type="match status" value="1"/>
</dbReference>
<comment type="function">
    <text evidence="5">NDH-1 shuttles electrons from NADH, via FMN and iron-sulfur (Fe-S) centers, to quinones in the respiratory chain. The immediate electron acceptor for the enzyme in this species is believed to be a menaquinone. Couples the redox reaction to proton translocation (for every two electrons transferred, four hydrogen ions are translocated across the cytoplasmic membrane), and thus conserves the redox energy in a proton gradient.</text>
</comment>
<evidence type="ECO:0000313" key="9">
    <source>
        <dbReference type="Proteomes" id="UP000276770"/>
    </source>
</evidence>
<dbReference type="NCBIfam" id="TIGR01770">
    <property type="entry name" value="NDH_I_N"/>
    <property type="match status" value="1"/>
</dbReference>
<dbReference type="GO" id="GO:0008137">
    <property type="term" value="F:NADH dehydrogenase (ubiquinone) activity"/>
    <property type="evidence" value="ECO:0007669"/>
    <property type="project" value="InterPro"/>
</dbReference>
<keyword evidence="5" id="KW-1278">Translocase</keyword>
<feature type="transmembrane region" description="Helical" evidence="5">
    <location>
        <begin position="289"/>
        <end position="307"/>
    </location>
</feature>
<comment type="catalytic activity">
    <reaction evidence="5">
        <text>a quinone + NADH + 5 H(+)(in) = a quinol + NAD(+) + 4 H(+)(out)</text>
        <dbReference type="Rhea" id="RHEA:57888"/>
        <dbReference type="ChEBI" id="CHEBI:15378"/>
        <dbReference type="ChEBI" id="CHEBI:24646"/>
        <dbReference type="ChEBI" id="CHEBI:57540"/>
        <dbReference type="ChEBI" id="CHEBI:57945"/>
        <dbReference type="ChEBI" id="CHEBI:132124"/>
    </reaction>
</comment>
<keyword evidence="5" id="KW-0813">Transport</keyword>
<dbReference type="HAMAP" id="MF_00445">
    <property type="entry name" value="NDH1_NuoN_1"/>
    <property type="match status" value="1"/>
</dbReference>
<keyword evidence="5" id="KW-0874">Quinone</keyword>
<feature type="transmembrane region" description="Helical" evidence="5">
    <location>
        <begin position="248"/>
        <end position="269"/>
    </location>
</feature>
<comment type="similarity">
    <text evidence="5">Belongs to the complex I subunit 2 family.</text>
</comment>
<name>A0A3L7JJX4_9BACI</name>
<evidence type="ECO:0000256" key="6">
    <source>
        <dbReference type="RuleBase" id="RU000320"/>
    </source>
</evidence>
<evidence type="ECO:0000313" key="8">
    <source>
        <dbReference type="EMBL" id="RLQ89961.1"/>
    </source>
</evidence>
<protein>
    <recommendedName>
        <fullName evidence="5">NADH-quinone oxidoreductase subunit N</fullName>
        <ecNumber evidence="5">7.1.1.-</ecNumber>
    </recommendedName>
    <alternativeName>
        <fullName evidence="5">NADH dehydrogenase I subunit N</fullName>
    </alternativeName>
    <alternativeName>
        <fullName evidence="5">NDH-1 subunit N</fullName>
    </alternativeName>
</protein>
<comment type="caution">
    <text evidence="8">The sequence shown here is derived from an EMBL/GenBank/DDBJ whole genome shotgun (WGS) entry which is preliminary data.</text>
</comment>
<proteinExistence type="inferred from homology"/>
<dbReference type="OrthoDB" id="9811718at2"/>
<comment type="subcellular location">
    <subcellularLocation>
        <location evidence="1 5">Cell membrane</location>
        <topology evidence="1 5">Multi-pass membrane protein</topology>
    </subcellularLocation>
    <subcellularLocation>
        <location evidence="6">Membrane</location>
        <topology evidence="6">Multi-pass membrane protein</topology>
    </subcellularLocation>
</comment>
<sequence>MISGAYHWELMTPEFIIFGAAVVLSLLDLFLPKKVDRGTLGWLAVLAAAASGVTLLIFVGKPDTSILYDTFRFDGFAKAFKLVLIAGGSLIMLMGLQRGEENGSSDIRGEFFYLLLTALLGSMMVASSGDLITLFVGLELLAISSYVLAGMKRSDVKSGEAAMKYVINGGISTGVTLFGMSYVYGLTGTTNLNKMAEVLSGLLSGQQQYLLGISFLMILVGLSFKIATVPFHMWVVDVYEGAPTTVTAFLNAVSKAAGFILLLRLFLTIFASAPSKGFTSVSLLENMKLYLAVLAGLAMVIGTLGALRQRNVKRMLAYSSIVHAGYLLAAFASLSYFMLDTIWFYLLAYSVMTIGAFVIVQWIVGQTNSTDISSFAGLYERSPWTAASLGILLLSLAGIPGTAGFIAKFKVVMALLTSDHSIWWLAGLMILTTVVSYVYYFGILIQVFFRREETILKERIETGSKLALGISLIVTVLFGILPNIPLDYFQHYFN</sequence>
<feature type="transmembrane region" description="Helical" evidence="5">
    <location>
        <begin position="342"/>
        <end position="364"/>
    </location>
</feature>
<evidence type="ECO:0000259" key="7">
    <source>
        <dbReference type="Pfam" id="PF00361"/>
    </source>
</evidence>
<keyword evidence="4 5" id="KW-0472">Membrane</keyword>
<dbReference type="NCBIfam" id="NF004446">
    <property type="entry name" value="PRK05777.2-4"/>
    <property type="match status" value="1"/>
</dbReference>
<feature type="transmembrane region" description="Helical" evidence="5">
    <location>
        <begin position="316"/>
        <end position="336"/>
    </location>
</feature>
<feature type="transmembrane region" description="Helical" evidence="5">
    <location>
        <begin position="422"/>
        <end position="445"/>
    </location>
</feature>
<evidence type="ECO:0000256" key="4">
    <source>
        <dbReference type="ARBA" id="ARBA00023136"/>
    </source>
</evidence>
<evidence type="ECO:0000256" key="3">
    <source>
        <dbReference type="ARBA" id="ARBA00022989"/>
    </source>
</evidence>
<dbReference type="GO" id="GO:0042773">
    <property type="term" value="P:ATP synthesis coupled electron transport"/>
    <property type="evidence" value="ECO:0007669"/>
    <property type="project" value="InterPro"/>
</dbReference>
<keyword evidence="5" id="KW-0520">NAD</keyword>
<keyword evidence="5" id="KW-1003">Cell membrane</keyword>
<feature type="transmembrane region" description="Helical" evidence="5">
    <location>
        <begin position="209"/>
        <end position="236"/>
    </location>
</feature>
<feature type="domain" description="NADH:quinone oxidoreductase/Mrp antiporter transmembrane" evidence="7">
    <location>
        <begin position="128"/>
        <end position="428"/>
    </location>
</feature>
<comment type="subunit">
    <text evidence="5">NDH-1 is composed of 14 different subunits. Subunits NuoA, H, J, K, L, M, N constitute the membrane sector of the complex.</text>
</comment>
<dbReference type="Pfam" id="PF00361">
    <property type="entry name" value="Proton_antipo_M"/>
    <property type="match status" value="1"/>
</dbReference>